<dbReference type="EMBL" id="JAAAUQ010001414">
    <property type="protein sequence ID" value="KAF9139099.1"/>
    <property type="molecule type" value="Genomic_DNA"/>
</dbReference>
<reference evidence="4" key="1">
    <citation type="journal article" date="2020" name="Fungal Divers.">
        <title>Resolving the Mortierellaceae phylogeny through synthesis of multi-gene phylogenetics and phylogenomics.</title>
        <authorList>
            <person name="Vandepol N."/>
            <person name="Liber J."/>
            <person name="Desiro A."/>
            <person name="Na H."/>
            <person name="Kennedy M."/>
            <person name="Barry K."/>
            <person name="Grigoriev I.V."/>
            <person name="Miller A.N."/>
            <person name="O'Donnell K."/>
            <person name="Stajich J.E."/>
            <person name="Bonito G."/>
        </authorList>
    </citation>
    <scope>NUCLEOTIDE SEQUENCE</scope>
    <source>
        <strain evidence="4">NRRL 6426</strain>
    </source>
</reference>
<name>A0A9P5V6C6_9FUNG</name>
<accession>A0A9P5V6C6</accession>
<proteinExistence type="predicted"/>
<feature type="compositionally biased region" description="Acidic residues" evidence="3">
    <location>
        <begin position="202"/>
        <end position="213"/>
    </location>
</feature>
<sequence>DLLMNEQTRKLEDRGNHWNEYVAIRDKDLNRFEELLKTRGLIPGKAVFATGGLSKKVSFEAEGRVMNLKHAINTMVRPAPGIHYGGVSSRPAPWYPILSPQIRSIDEVTTVVVARDLGKIIGPKKTVNSMVEHLRTFAAEVTRFARGVRTEGRLGGQAEAKGFGDTSKELTVNINTMAISVIAQMQVFTKITADGDSNQSDDAYEYDSDDGNDETGYIGEWDEQEQEED</sequence>
<evidence type="ECO:0000256" key="2">
    <source>
        <dbReference type="ARBA" id="ARBA00023012"/>
    </source>
</evidence>
<comment type="caution">
    <text evidence="4">The sequence shown here is derived from an EMBL/GenBank/DDBJ whole genome shotgun (WGS) entry which is preliminary data.</text>
</comment>
<protein>
    <submittedName>
        <fullName evidence="4">Uncharacterized protein</fullName>
    </submittedName>
</protein>
<dbReference type="GO" id="GO:0000160">
    <property type="term" value="P:phosphorelay signal transduction system"/>
    <property type="evidence" value="ECO:0007669"/>
    <property type="project" value="UniProtKB-KW"/>
</dbReference>
<keyword evidence="2" id="KW-0902">Two-component regulatory system</keyword>
<dbReference type="PANTHER" id="PTHR45339:SF1">
    <property type="entry name" value="HYBRID SIGNAL TRANSDUCTION HISTIDINE KINASE J"/>
    <property type="match status" value="1"/>
</dbReference>
<dbReference type="AlphaFoldDB" id="A0A9P5V6C6"/>
<dbReference type="PANTHER" id="PTHR45339">
    <property type="entry name" value="HYBRID SIGNAL TRANSDUCTION HISTIDINE KINASE J"/>
    <property type="match status" value="1"/>
</dbReference>
<keyword evidence="5" id="KW-1185">Reference proteome</keyword>
<dbReference type="Proteomes" id="UP000748756">
    <property type="component" value="Unassembled WGS sequence"/>
</dbReference>
<dbReference type="OrthoDB" id="10266508at2759"/>
<feature type="region of interest" description="Disordered" evidence="3">
    <location>
        <begin position="194"/>
        <end position="229"/>
    </location>
</feature>
<evidence type="ECO:0000313" key="5">
    <source>
        <dbReference type="Proteomes" id="UP000748756"/>
    </source>
</evidence>
<feature type="non-terminal residue" evidence="4">
    <location>
        <position position="229"/>
    </location>
</feature>
<evidence type="ECO:0000313" key="4">
    <source>
        <dbReference type="EMBL" id="KAF9139099.1"/>
    </source>
</evidence>
<feature type="compositionally biased region" description="Acidic residues" evidence="3">
    <location>
        <begin position="220"/>
        <end position="229"/>
    </location>
</feature>
<evidence type="ECO:0000256" key="1">
    <source>
        <dbReference type="ARBA" id="ARBA00022553"/>
    </source>
</evidence>
<dbReference type="Gene3D" id="1.20.120.1530">
    <property type="match status" value="1"/>
</dbReference>
<organism evidence="4 5">
    <name type="scientific">Linnemannia schmuckeri</name>
    <dbReference type="NCBI Taxonomy" id="64567"/>
    <lineage>
        <taxon>Eukaryota</taxon>
        <taxon>Fungi</taxon>
        <taxon>Fungi incertae sedis</taxon>
        <taxon>Mucoromycota</taxon>
        <taxon>Mortierellomycotina</taxon>
        <taxon>Mortierellomycetes</taxon>
        <taxon>Mortierellales</taxon>
        <taxon>Mortierellaceae</taxon>
        <taxon>Linnemannia</taxon>
    </lineage>
</organism>
<evidence type="ECO:0000256" key="3">
    <source>
        <dbReference type="SAM" id="MobiDB-lite"/>
    </source>
</evidence>
<keyword evidence="1" id="KW-0597">Phosphoprotein</keyword>
<gene>
    <name evidence="4" type="ORF">BG015_002165</name>
</gene>